<feature type="non-terminal residue" evidence="11">
    <location>
        <position position="1"/>
    </location>
</feature>
<evidence type="ECO:0000256" key="2">
    <source>
        <dbReference type="ARBA" id="ARBA00022714"/>
    </source>
</evidence>
<evidence type="ECO:0000256" key="4">
    <source>
        <dbReference type="ARBA" id="ARBA00023004"/>
    </source>
</evidence>
<dbReference type="FunCoup" id="B3S569">
    <property type="interactions" value="1595"/>
</dbReference>
<dbReference type="PROSITE" id="PS51354">
    <property type="entry name" value="GLUTAREDOXIN_2"/>
    <property type="match status" value="1"/>
</dbReference>
<dbReference type="CTD" id="6756581"/>
<dbReference type="RefSeq" id="XP_002115238.1">
    <property type="nucleotide sequence ID" value="XM_002115202.1"/>
</dbReference>
<dbReference type="GO" id="GO:0051537">
    <property type="term" value="F:2 iron, 2 sulfur cluster binding"/>
    <property type="evidence" value="ECO:0007669"/>
    <property type="project" value="UniProtKB-KW"/>
</dbReference>
<dbReference type="PhylomeDB" id="B3S569"/>
<evidence type="ECO:0000313" key="12">
    <source>
        <dbReference type="Proteomes" id="UP000009022"/>
    </source>
</evidence>
<dbReference type="eggNOG" id="KOG0911">
    <property type="taxonomic scope" value="Eukaryota"/>
</dbReference>
<evidence type="ECO:0000256" key="5">
    <source>
        <dbReference type="ARBA" id="ARBA00023014"/>
    </source>
</evidence>
<keyword evidence="6" id="KW-0676">Redox-active center</keyword>
<evidence type="ECO:0000256" key="8">
    <source>
        <dbReference type="ARBA" id="ARBA00076083"/>
    </source>
</evidence>
<dbReference type="InterPro" id="IPR033658">
    <property type="entry name" value="GRX_PICOT-like"/>
</dbReference>
<evidence type="ECO:0000256" key="1">
    <source>
        <dbReference type="ARBA" id="ARBA00009630"/>
    </source>
</evidence>
<gene>
    <name evidence="11" type="ORF">TRIADDRAFT_17368</name>
</gene>
<feature type="domain" description="Glutaredoxin" evidence="10">
    <location>
        <begin position="13"/>
        <end position="78"/>
    </location>
</feature>
<evidence type="ECO:0000256" key="7">
    <source>
        <dbReference type="ARBA" id="ARBA00067456"/>
    </source>
</evidence>
<protein>
    <recommendedName>
        <fullName evidence="7">Glutaredoxin-related protein 5, mitochondrial</fullName>
    </recommendedName>
    <alternativeName>
        <fullName evidence="8">Monothiol glutaredoxin-5</fullName>
    </alternativeName>
</protein>
<evidence type="ECO:0000256" key="6">
    <source>
        <dbReference type="ARBA" id="ARBA00023284"/>
    </source>
</evidence>
<dbReference type="Proteomes" id="UP000009022">
    <property type="component" value="Unassembled WGS sequence"/>
</dbReference>
<evidence type="ECO:0000259" key="10">
    <source>
        <dbReference type="Pfam" id="PF00462"/>
    </source>
</evidence>
<name>B3S569_TRIAD</name>
<dbReference type="AlphaFoldDB" id="B3S569"/>
<dbReference type="PANTHER" id="PTHR10293:SF16">
    <property type="entry name" value="GLUTAREDOXIN-RELATED PROTEIN 5, MITOCHONDRIAL"/>
    <property type="match status" value="1"/>
</dbReference>
<dbReference type="Gene3D" id="3.40.30.10">
    <property type="entry name" value="Glutaredoxin"/>
    <property type="match status" value="1"/>
</dbReference>
<dbReference type="Pfam" id="PF00462">
    <property type="entry name" value="Glutaredoxin"/>
    <property type="match status" value="1"/>
</dbReference>
<dbReference type="OrthoDB" id="415696at2759"/>
<dbReference type="KEGG" id="tad:TRIADDRAFT_17368"/>
<dbReference type="CDD" id="cd03028">
    <property type="entry name" value="GRX_PICOT_like"/>
    <property type="match status" value="1"/>
</dbReference>
<dbReference type="GO" id="GO:0005759">
    <property type="term" value="C:mitochondrial matrix"/>
    <property type="evidence" value="ECO:0000318"/>
    <property type="project" value="GO_Central"/>
</dbReference>
<reference evidence="11 12" key="1">
    <citation type="journal article" date="2008" name="Nature">
        <title>The Trichoplax genome and the nature of placozoans.</title>
        <authorList>
            <person name="Srivastava M."/>
            <person name="Begovic E."/>
            <person name="Chapman J."/>
            <person name="Putnam N.H."/>
            <person name="Hellsten U."/>
            <person name="Kawashima T."/>
            <person name="Kuo A."/>
            <person name="Mitros T."/>
            <person name="Salamov A."/>
            <person name="Carpenter M.L."/>
            <person name="Signorovitch A.Y."/>
            <person name="Moreno M.A."/>
            <person name="Kamm K."/>
            <person name="Grimwood J."/>
            <person name="Schmutz J."/>
            <person name="Shapiro H."/>
            <person name="Grigoriev I.V."/>
            <person name="Buss L.W."/>
            <person name="Schierwater B."/>
            <person name="Dellaporta S.L."/>
            <person name="Rokhsar D.S."/>
        </authorList>
    </citation>
    <scope>NUCLEOTIDE SEQUENCE [LARGE SCALE GENOMIC DNA]</scope>
    <source>
        <strain evidence="11 12">Grell-BS-1999</strain>
    </source>
</reference>
<comment type="similarity">
    <text evidence="1">Belongs to the glutaredoxin family. Monothiol subfamily.</text>
</comment>
<dbReference type="GO" id="GO:0046872">
    <property type="term" value="F:metal ion binding"/>
    <property type="evidence" value="ECO:0007669"/>
    <property type="project" value="UniProtKB-KW"/>
</dbReference>
<keyword evidence="2 9" id="KW-0001">2Fe-2S</keyword>
<dbReference type="SUPFAM" id="SSF52833">
    <property type="entry name" value="Thioredoxin-like"/>
    <property type="match status" value="1"/>
</dbReference>
<dbReference type="NCBIfam" id="TIGR00365">
    <property type="entry name" value="Grx4 family monothiol glutaredoxin"/>
    <property type="match status" value="1"/>
</dbReference>
<evidence type="ECO:0000256" key="9">
    <source>
        <dbReference type="PIRSR" id="PIRSR005894-2"/>
    </source>
</evidence>
<evidence type="ECO:0000256" key="3">
    <source>
        <dbReference type="ARBA" id="ARBA00022723"/>
    </source>
</evidence>
<dbReference type="FunFam" id="3.40.30.10:FF:000005">
    <property type="entry name" value="Glutaredoxin 5"/>
    <property type="match status" value="1"/>
</dbReference>
<dbReference type="GeneID" id="6756581"/>
<dbReference type="EMBL" id="DS985250">
    <property type="protein sequence ID" value="EDV22083.1"/>
    <property type="molecule type" value="Genomic_DNA"/>
</dbReference>
<proteinExistence type="inferred from homology"/>
<dbReference type="InParanoid" id="B3S569"/>
<dbReference type="STRING" id="10228.B3S569"/>
<keyword evidence="12" id="KW-1185">Reference proteome</keyword>
<feature type="binding site" evidence="9">
    <location>
        <position position="26"/>
    </location>
    <ligand>
        <name>[2Fe-2S] cluster</name>
        <dbReference type="ChEBI" id="CHEBI:190135"/>
        <note>ligand shared between dimeric partners</note>
    </ligand>
</feature>
<dbReference type="InterPro" id="IPR004480">
    <property type="entry name" value="Monothiol_GRX-rel"/>
</dbReference>
<keyword evidence="5 9" id="KW-0411">Iron-sulfur</keyword>
<evidence type="ECO:0000313" key="11">
    <source>
        <dbReference type="EMBL" id="EDV22083.1"/>
    </source>
</evidence>
<dbReference type="InterPro" id="IPR002109">
    <property type="entry name" value="Glutaredoxin"/>
</dbReference>
<dbReference type="GO" id="GO:0015036">
    <property type="term" value="F:disulfide oxidoreductase activity"/>
    <property type="evidence" value="ECO:0007669"/>
    <property type="project" value="InterPro"/>
</dbReference>
<dbReference type="OMA" id="YEVLDEP"/>
<feature type="non-terminal residue" evidence="11">
    <location>
        <position position="108"/>
    </location>
</feature>
<organism evidence="11 12">
    <name type="scientific">Trichoplax adhaerens</name>
    <name type="common">Trichoplax reptans</name>
    <dbReference type="NCBI Taxonomy" id="10228"/>
    <lineage>
        <taxon>Eukaryota</taxon>
        <taxon>Metazoa</taxon>
        <taxon>Placozoa</taxon>
        <taxon>Uniplacotomia</taxon>
        <taxon>Trichoplacea</taxon>
        <taxon>Trichoplacidae</taxon>
        <taxon>Trichoplax</taxon>
    </lineage>
</organism>
<accession>B3S569</accession>
<dbReference type="PIRSF" id="PIRSF005894">
    <property type="entry name" value="Monothiol_GRX"/>
    <property type="match status" value="1"/>
</dbReference>
<dbReference type="HOGENOM" id="CLU_026126_2_1_1"/>
<keyword evidence="3 9" id="KW-0479">Metal-binding</keyword>
<dbReference type="InterPro" id="IPR036249">
    <property type="entry name" value="Thioredoxin-like_sf"/>
</dbReference>
<dbReference type="InterPro" id="IPR014434">
    <property type="entry name" value="Monothiol_GRX"/>
</dbReference>
<sequence length="108" mass="12394">KKYFDELVHSDKIVVFMKGVPEQPMCGFSNAVVQILRMHGVDNYTFHNVLDDQHIRQGIKTYSDWPTIPQVYMKGEFVGGCDILLQMHREGDLIDKLNEIGVRSALLD</sequence>
<dbReference type="PANTHER" id="PTHR10293">
    <property type="entry name" value="GLUTAREDOXIN FAMILY MEMBER"/>
    <property type="match status" value="1"/>
</dbReference>
<keyword evidence="4 9" id="KW-0408">Iron</keyword>